<accession>A0A172YCV8</accession>
<dbReference type="Gene3D" id="3.10.129.10">
    <property type="entry name" value="Hotdog Thioesterase"/>
    <property type="match status" value="1"/>
</dbReference>
<dbReference type="RefSeq" id="WP_064122001.1">
    <property type="nucleotide sequence ID" value="NZ_CP015243.1"/>
</dbReference>
<sequence>MSPEFPQPIGDYVPHSQEMCLLDRLLKADGQGLLAELTPRRGAMFARDEGIPGWIGIEWMAQAIAAWSGIEAREAGGAPRMGLLLGSRRYRCAVPWFAFDRPIVVEIRLEYRSDEGLGVFACRLLEPDGGELATARVNVFQPDSFESIESILNDTP</sequence>
<dbReference type="EMBL" id="CP015243">
    <property type="protein sequence ID" value="ANF57044.1"/>
    <property type="molecule type" value="Genomic_DNA"/>
</dbReference>
<evidence type="ECO:0000313" key="2">
    <source>
        <dbReference type="Proteomes" id="UP000077875"/>
    </source>
</evidence>
<name>A0A172YCV8_9GAMM</name>
<evidence type="ECO:0000313" key="1">
    <source>
        <dbReference type="EMBL" id="ANF57044.1"/>
    </source>
</evidence>
<gene>
    <name evidence="1" type="ORF">A5892_05825</name>
</gene>
<dbReference type="Proteomes" id="UP000077875">
    <property type="component" value="Chromosome"/>
</dbReference>
<proteinExistence type="predicted"/>
<reference evidence="1 2" key="1">
    <citation type="submission" date="2016-04" db="EMBL/GenBank/DDBJ databases">
        <title>Complete Genome Sequence of Halotalea alkalilenta IHB B 13600.</title>
        <authorList>
            <person name="Swarnkar M.K."/>
            <person name="Sharma A."/>
            <person name="Kaushal K."/>
            <person name="Soni R."/>
            <person name="Rana S."/>
            <person name="Singh A.K."/>
            <person name="Gulati A."/>
        </authorList>
    </citation>
    <scope>NUCLEOTIDE SEQUENCE [LARGE SCALE GENOMIC DNA]</scope>
    <source>
        <strain evidence="1 2">IHB B 13600</strain>
    </source>
</reference>
<dbReference type="KEGG" id="haa:A5892_05825"/>
<dbReference type="STRING" id="376489.A5892_05825"/>
<dbReference type="InterPro" id="IPR016776">
    <property type="entry name" value="ApeP-like_dehydratase"/>
</dbReference>
<evidence type="ECO:0008006" key="3">
    <source>
        <dbReference type="Google" id="ProtNLM"/>
    </source>
</evidence>
<dbReference type="AlphaFoldDB" id="A0A172YCV8"/>
<protein>
    <recommendedName>
        <fullName evidence="3">3-hydroxylacyl-ACP dehydratase</fullName>
    </recommendedName>
</protein>
<dbReference type="SUPFAM" id="SSF54637">
    <property type="entry name" value="Thioesterase/thiol ester dehydrase-isomerase"/>
    <property type="match status" value="1"/>
</dbReference>
<dbReference type="Pfam" id="PF22817">
    <property type="entry name" value="ApeP-like"/>
    <property type="match status" value="1"/>
</dbReference>
<dbReference type="InterPro" id="IPR029069">
    <property type="entry name" value="HotDog_dom_sf"/>
</dbReference>
<keyword evidence="2" id="KW-1185">Reference proteome</keyword>
<organism evidence="1 2">
    <name type="scientific">Halotalea alkalilenta</name>
    <dbReference type="NCBI Taxonomy" id="376489"/>
    <lineage>
        <taxon>Bacteria</taxon>
        <taxon>Pseudomonadati</taxon>
        <taxon>Pseudomonadota</taxon>
        <taxon>Gammaproteobacteria</taxon>
        <taxon>Oceanospirillales</taxon>
        <taxon>Halomonadaceae</taxon>
        <taxon>Halotalea</taxon>
    </lineage>
</organism>
<dbReference type="PIRSF" id="PIRSF020565">
    <property type="entry name" value="3Ho_Ac_ACP_DH_prd"/>
    <property type="match status" value="1"/>
</dbReference>